<evidence type="ECO:0000259" key="1">
    <source>
        <dbReference type="Pfam" id="PF20037"/>
    </source>
</evidence>
<comment type="caution">
    <text evidence="2">The sequence shown here is derived from an EMBL/GenBank/DDBJ whole genome shotgun (WGS) entry which is preliminary data.</text>
</comment>
<dbReference type="EMBL" id="JPVT01000011">
    <property type="protein sequence ID" value="KFN93113.1"/>
    <property type="molecule type" value="Genomic_DNA"/>
</dbReference>
<dbReference type="PATRIC" id="fig|1302648.3.peg.97"/>
<gene>
    <name evidence="2" type="ORF">TMU3MR103_0108</name>
</gene>
<dbReference type="InterPro" id="IPR045515">
    <property type="entry name" value="DUF6440"/>
</dbReference>
<evidence type="ECO:0000313" key="2">
    <source>
        <dbReference type="EMBL" id="KFN93113.1"/>
    </source>
</evidence>
<dbReference type="RefSeq" id="WP_028790022.1">
    <property type="nucleotide sequence ID" value="NZ_JPVT01000011.1"/>
</dbReference>
<evidence type="ECO:0000313" key="3">
    <source>
        <dbReference type="Proteomes" id="UP000029381"/>
    </source>
</evidence>
<protein>
    <recommendedName>
        <fullName evidence="1">DUF6440 domain-containing protein</fullName>
    </recommendedName>
</protein>
<proteinExistence type="predicted"/>
<accession>A0A091CEN4</accession>
<sequence length="60" mass="6965">MTEKRFEEVYKQGKLTTEKIIRDNETGVLYLVYQEGYGMGLTVMVDKDGKPLVDESFKDK</sequence>
<keyword evidence="3" id="KW-1185">Reference proteome</keyword>
<dbReference type="Proteomes" id="UP000029381">
    <property type="component" value="Unassembled WGS sequence"/>
</dbReference>
<dbReference type="AlphaFoldDB" id="A0A091CEN4"/>
<name>A0A091CEN4_9ENTE</name>
<reference evidence="2 3" key="1">
    <citation type="submission" date="2014-08" db="EMBL/GenBank/DDBJ databases">
        <title>Genome sequence of Tetragenococcus muriaticus.</title>
        <authorList>
            <person name="Chuea-nongthon C."/>
            <person name="Rodtong S."/>
            <person name="Yongsawatdigul J."/>
            <person name="Steele J.L."/>
            <person name="Liu X.-y."/>
            <person name="Speers J."/>
            <person name="Glasner J.D."/>
            <person name="Neeno-Eckwall E.C."/>
        </authorList>
    </citation>
    <scope>NUCLEOTIDE SEQUENCE [LARGE SCALE GENOMIC DNA]</scope>
    <source>
        <strain evidence="2 3">3MR10-3</strain>
    </source>
</reference>
<dbReference type="Pfam" id="PF20037">
    <property type="entry name" value="DUF6440"/>
    <property type="match status" value="1"/>
</dbReference>
<organism evidence="2 3">
    <name type="scientific">Tetragenococcus muriaticus 3MR10-3</name>
    <dbReference type="NCBI Taxonomy" id="1302648"/>
    <lineage>
        <taxon>Bacteria</taxon>
        <taxon>Bacillati</taxon>
        <taxon>Bacillota</taxon>
        <taxon>Bacilli</taxon>
        <taxon>Lactobacillales</taxon>
        <taxon>Enterococcaceae</taxon>
        <taxon>Tetragenococcus</taxon>
    </lineage>
</organism>
<feature type="domain" description="DUF6440" evidence="1">
    <location>
        <begin position="5"/>
        <end position="54"/>
    </location>
</feature>